<dbReference type="Proteomes" id="UP000033961">
    <property type="component" value="Chromosome I"/>
</dbReference>
<accession>A0A2P1QTN6</accession>
<proteinExistence type="predicted"/>
<protein>
    <submittedName>
        <fullName evidence="1">Uncharacterized protein</fullName>
    </submittedName>
</protein>
<organism evidence="1 2">
    <name type="scientific">Leptospira santarosai</name>
    <dbReference type="NCBI Taxonomy" id="28183"/>
    <lineage>
        <taxon>Bacteria</taxon>
        <taxon>Pseudomonadati</taxon>
        <taxon>Spirochaetota</taxon>
        <taxon>Spirochaetia</taxon>
        <taxon>Leptospirales</taxon>
        <taxon>Leptospiraceae</taxon>
        <taxon>Leptospira</taxon>
    </lineage>
</organism>
<evidence type="ECO:0000313" key="1">
    <source>
        <dbReference type="EMBL" id="AVQ12261.1"/>
    </source>
</evidence>
<sequence>MAFEHILLLLNALIGFWLKFVREIWHIYYSHQARCEYKKNLGATEKTAESIFENFISKRSLSAKSRQSITQTSIGAQHQSKNNNYIFIY</sequence>
<name>A0A2P1QTN6_9LEPT</name>
<evidence type="ECO:0000313" key="2">
    <source>
        <dbReference type="Proteomes" id="UP000033961"/>
    </source>
</evidence>
<gene>
    <name evidence="1" type="ORF">XB16_1934</name>
</gene>
<dbReference type="EMBL" id="CP027843">
    <property type="protein sequence ID" value="AVQ12261.1"/>
    <property type="molecule type" value="Genomic_DNA"/>
</dbReference>
<dbReference type="AlphaFoldDB" id="A0A2P1QTN6"/>
<reference evidence="1 2" key="1">
    <citation type="journal article" date="2015" name="Genome Announc.">
        <title>Draft Genome Sequences of Leptospira santarosai Strains U160, U164, and U233, Isolated from Asymptomatic Cattle.</title>
        <authorList>
            <person name="Kremer F.S."/>
            <person name="Eslabao M.R."/>
            <person name="Provisor M."/>
            <person name="Woloski R.D."/>
            <person name="Ramires O.V."/>
            <person name="Moreno L.Z."/>
            <person name="Moreno A.M."/>
            <person name="Hamond C."/>
            <person name="Lilenbaum W."/>
            <person name="Dellagostin O.A."/>
        </authorList>
    </citation>
    <scope>NUCLEOTIDE SEQUENCE [LARGE SCALE GENOMIC DNA]</scope>
    <source>
        <strain evidence="1 2">U160</strain>
    </source>
</reference>